<dbReference type="PANTHER" id="PTHR10424">
    <property type="entry name" value="VIRAL ENVELOPE PROTEIN"/>
    <property type="match status" value="1"/>
</dbReference>
<dbReference type="SUPFAM" id="SSF51283">
    <property type="entry name" value="dUTPase-like"/>
    <property type="match status" value="1"/>
</dbReference>
<dbReference type="PANTHER" id="PTHR10424:SF81">
    <property type="entry name" value="ERVV2 PROTEIN"/>
    <property type="match status" value="1"/>
</dbReference>
<dbReference type="InterPro" id="IPR012337">
    <property type="entry name" value="RNaseH-like_sf"/>
</dbReference>
<dbReference type="InterPro" id="IPR029054">
    <property type="entry name" value="dUTPase-like"/>
</dbReference>
<keyword evidence="6" id="KW-0808">Transferase</keyword>
<dbReference type="Pfam" id="PF00607">
    <property type="entry name" value="Gag_p24"/>
    <property type="match status" value="1"/>
</dbReference>
<dbReference type="OrthoDB" id="9900537at2759"/>
<keyword evidence="5" id="KW-0945">Host-virus interaction</keyword>
<evidence type="ECO:0000259" key="20">
    <source>
        <dbReference type="PROSITE" id="PS50175"/>
    </source>
</evidence>
<evidence type="ECO:0000256" key="12">
    <source>
        <dbReference type="ARBA" id="ARBA00022989"/>
    </source>
</evidence>
<comment type="subcellular location">
    <subcellularLocation>
        <location evidence="1">Host cell membrane</location>
        <topology evidence="1">Single-pass type I membrane protein</topology>
    </subcellularLocation>
    <subcellularLocation>
        <location evidence="2">Host endomembrane system</location>
        <topology evidence="2">Peripheral membrane protein</topology>
    </subcellularLocation>
    <subcellularLocation>
        <location evidence="3">Virion membrane</location>
        <topology evidence="3">Single-pass type I membrane protein</topology>
    </subcellularLocation>
</comment>
<evidence type="ECO:0000256" key="17">
    <source>
        <dbReference type="ARBA" id="ARBA00023288"/>
    </source>
</evidence>
<dbReference type="GO" id="GO:0004190">
    <property type="term" value="F:aspartic-type endopeptidase activity"/>
    <property type="evidence" value="ECO:0007669"/>
    <property type="project" value="InterPro"/>
</dbReference>
<dbReference type="GO" id="GO:0016032">
    <property type="term" value="P:viral process"/>
    <property type="evidence" value="ECO:0007669"/>
    <property type="project" value="InterPro"/>
</dbReference>
<evidence type="ECO:0000256" key="18">
    <source>
        <dbReference type="SAM" id="MobiDB-lite"/>
    </source>
</evidence>
<dbReference type="InterPro" id="IPR018154">
    <property type="entry name" value="TLV/ENV_coat_polyprotein"/>
</dbReference>
<dbReference type="Gene3D" id="1.10.375.10">
    <property type="entry name" value="Human Immunodeficiency Virus Type 1 Capsid Protein"/>
    <property type="match status" value="1"/>
</dbReference>
<dbReference type="CDD" id="cd07557">
    <property type="entry name" value="trimeric_dUTPase"/>
    <property type="match status" value="1"/>
</dbReference>
<proteinExistence type="predicted"/>
<keyword evidence="13 19" id="KW-0472">Membrane</keyword>
<dbReference type="InterPro" id="IPR008919">
    <property type="entry name" value="Retrov_capsid_N"/>
</dbReference>
<evidence type="ECO:0000256" key="4">
    <source>
        <dbReference type="ARBA" id="ARBA00022511"/>
    </source>
</evidence>
<dbReference type="InterPro" id="IPR036397">
    <property type="entry name" value="RNaseH_sf"/>
</dbReference>
<dbReference type="SUPFAM" id="SSF47943">
    <property type="entry name" value="Retrovirus capsid protein, N-terminal core domain"/>
    <property type="match status" value="1"/>
</dbReference>
<evidence type="ECO:0000256" key="19">
    <source>
        <dbReference type="SAM" id="Phobius"/>
    </source>
</evidence>
<evidence type="ECO:0000256" key="3">
    <source>
        <dbReference type="ARBA" id="ARBA00004563"/>
    </source>
</evidence>
<gene>
    <name evidence="21" type="ORF">DUI87_19057</name>
</gene>
<organism evidence="21 22">
    <name type="scientific">Hirundo rustica rustica</name>
    <dbReference type="NCBI Taxonomy" id="333673"/>
    <lineage>
        <taxon>Eukaryota</taxon>
        <taxon>Metazoa</taxon>
        <taxon>Chordata</taxon>
        <taxon>Craniata</taxon>
        <taxon>Vertebrata</taxon>
        <taxon>Euteleostomi</taxon>
        <taxon>Archelosauria</taxon>
        <taxon>Archosauria</taxon>
        <taxon>Dinosauria</taxon>
        <taxon>Saurischia</taxon>
        <taxon>Theropoda</taxon>
        <taxon>Coelurosauria</taxon>
        <taxon>Aves</taxon>
        <taxon>Neognathae</taxon>
        <taxon>Neoaves</taxon>
        <taxon>Telluraves</taxon>
        <taxon>Australaves</taxon>
        <taxon>Passeriformes</taxon>
        <taxon>Sylvioidea</taxon>
        <taxon>Hirundinidae</taxon>
        <taxon>Hirundo</taxon>
    </lineage>
</organism>
<keyword evidence="8" id="KW-0548">Nucleotidyltransferase</keyword>
<keyword evidence="22" id="KW-1185">Reference proteome</keyword>
<feature type="transmembrane region" description="Helical" evidence="19">
    <location>
        <begin position="913"/>
        <end position="939"/>
    </location>
</feature>
<dbReference type="InterPro" id="IPR036157">
    <property type="entry name" value="dUTPase-like_sf"/>
</dbReference>
<dbReference type="GO" id="GO:0003964">
    <property type="term" value="F:RNA-directed DNA polymerase activity"/>
    <property type="evidence" value="ECO:0007669"/>
    <property type="project" value="UniProtKB-KW"/>
</dbReference>
<keyword evidence="16" id="KW-0325">Glycoprotein</keyword>
<evidence type="ECO:0000256" key="1">
    <source>
        <dbReference type="ARBA" id="ARBA00004402"/>
    </source>
</evidence>
<dbReference type="InterPro" id="IPR018061">
    <property type="entry name" value="Retropepsins"/>
</dbReference>
<evidence type="ECO:0000313" key="22">
    <source>
        <dbReference type="Proteomes" id="UP000269221"/>
    </source>
</evidence>
<dbReference type="GO" id="GO:0006508">
    <property type="term" value="P:proteolysis"/>
    <property type="evidence" value="ECO:0007669"/>
    <property type="project" value="InterPro"/>
</dbReference>
<dbReference type="Pfam" id="PF00692">
    <property type="entry name" value="dUTPase"/>
    <property type="match status" value="1"/>
</dbReference>
<dbReference type="InterPro" id="IPR001969">
    <property type="entry name" value="Aspartic_peptidase_AS"/>
</dbReference>
<keyword evidence="17" id="KW-0449">Lipoprotein</keyword>
<keyword evidence="11" id="KW-0695">RNA-directed DNA polymerase</keyword>
<evidence type="ECO:0000256" key="2">
    <source>
        <dbReference type="ARBA" id="ARBA00004531"/>
    </source>
</evidence>
<dbReference type="Proteomes" id="UP000269221">
    <property type="component" value="Unassembled WGS sequence"/>
</dbReference>
<keyword evidence="15" id="KW-1015">Disulfide bond</keyword>
<sequence length="964" mass="106536">MDNISQVIHNCETCTAIKQAKRVKPLWYGGRWLKYRYGEAWQTDYITLPETRQGKRYVLTMVEAATGWLETYPVPHATARNTILGLEKQGYRVSQKKAQMVKQTVIYLGYERFLKYQDVEIVVTNTVDPASLLSRSMGEPVIHDCLEAIKATYSSCPDLKDTLLENTETWSTNRSSYVISERRHAGRGVKGLDLDKDLPSLLGHATSYGFFANPHAVHELAEWRKYGDKLWELVLDDDKPAKKMSKFWKIVQNELLKCEAEKQAVVAAKEAQGKNKIYYGHPSDPNPPGVAFVDLPPPPPPPTAPPLPSNADPLSPTPPDPPATEPFPGALSDLAEAMAQGRRETWAALAQQGWQREDPELAAAAQEQIDTCAFPVIFQPNPQGGQRAELVNLDWKLLSQLRATVTSYGVTSEPAKQMLEFLFNANLLLPSDIRGISKLIYTPHQRLLFEARWREEAAMSAALPRPQGDPLTGLTMDELMGQGPFHRIEAQRRLCPVRIGKLQNQREVGPRQDTSSSSCSADNQLVPATSGSLGLDLAAAVTVTLFNNSPHVVSTGVFGPIIVNGQPTGGLILGRSSGSVLGLFIEPGVVDADSEGEIFVIASTPHPPMKIPKGQRIAQFVPLPQLTANILPRSKEPRGTGCLGSSGAITLPVIDLSTRPKRTCHLHYQGQTATLHKALLDTGADTCIVDLTKYPKMWPLLSSNTTVSGIGGIRLAQRSPLLTVEVDDKLAKAVFSLTPLPAEVDCILGRDVLTQLGVLYHQEEEMYHFLEETILLRKREVMTGITIAMLLGLGATGTATGVSALVTQHQRLSQLQMTIDEDLLRIEKSISSLERSISSLSEVVLQNRRGLDLLLMQQGGLCATLREECCFYADHTGVVRDSMAELRGRLAQRKREREAQQGWFESWFNQSPWLATLVPTLIGPLTMILLTLIFGPCILNKLVSFVRRRLDKVDILFVERMQLS</sequence>
<keyword evidence="14" id="KW-0564">Palmitate</keyword>
<evidence type="ECO:0000256" key="14">
    <source>
        <dbReference type="ARBA" id="ARBA00023139"/>
    </source>
</evidence>
<feature type="region of interest" description="Disordered" evidence="18">
    <location>
        <begin position="504"/>
        <end position="523"/>
    </location>
</feature>
<dbReference type="Gene3D" id="1.10.287.210">
    <property type="match status" value="1"/>
</dbReference>
<feature type="compositionally biased region" description="Pro residues" evidence="18">
    <location>
        <begin position="315"/>
        <end position="325"/>
    </location>
</feature>
<evidence type="ECO:0000256" key="11">
    <source>
        <dbReference type="ARBA" id="ARBA00022918"/>
    </source>
</evidence>
<evidence type="ECO:0000256" key="15">
    <source>
        <dbReference type="ARBA" id="ARBA00023157"/>
    </source>
</evidence>
<dbReference type="Gene3D" id="3.30.420.10">
    <property type="entry name" value="Ribonuclease H-like superfamily/Ribonuclease H"/>
    <property type="match status" value="1"/>
</dbReference>
<evidence type="ECO:0000256" key="7">
    <source>
        <dbReference type="ARBA" id="ARBA00022692"/>
    </source>
</evidence>
<dbReference type="SUPFAM" id="SSF53098">
    <property type="entry name" value="Ribonuclease H-like"/>
    <property type="match status" value="1"/>
</dbReference>
<dbReference type="SUPFAM" id="SSF50630">
    <property type="entry name" value="Acid proteases"/>
    <property type="match status" value="1"/>
</dbReference>
<dbReference type="CDD" id="cd09851">
    <property type="entry name" value="HTLV-1-like_HR1-HR2"/>
    <property type="match status" value="1"/>
</dbReference>
<evidence type="ECO:0000256" key="10">
    <source>
        <dbReference type="ARBA" id="ARBA00022870"/>
    </source>
</evidence>
<dbReference type="STRING" id="333673.A0A3M0JTH9"/>
<dbReference type="PROSITE" id="PS00141">
    <property type="entry name" value="ASP_PROTEASE"/>
    <property type="match status" value="1"/>
</dbReference>
<dbReference type="Pfam" id="PF00077">
    <property type="entry name" value="RVP"/>
    <property type="match status" value="1"/>
</dbReference>
<keyword evidence="7 19" id="KW-0812">Transmembrane</keyword>
<dbReference type="Gene3D" id="2.70.40.10">
    <property type="match status" value="1"/>
</dbReference>
<dbReference type="EMBL" id="QRBI01000126">
    <property type="protein sequence ID" value="RMC04238.1"/>
    <property type="molecule type" value="Genomic_DNA"/>
</dbReference>
<keyword evidence="12 19" id="KW-1133">Transmembrane helix</keyword>
<name>A0A3M0JTH9_HIRRU</name>
<feature type="region of interest" description="Disordered" evidence="18">
    <location>
        <begin position="277"/>
        <end position="329"/>
    </location>
</feature>
<dbReference type="InterPro" id="IPR033704">
    <property type="entry name" value="dUTPase_trimeric"/>
</dbReference>
<evidence type="ECO:0000313" key="21">
    <source>
        <dbReference type="EMBL" id="RMC04238.1"/>
    </source>
</evidence>
<dbReference type="CDD" id="cd05482">
    <property type="entry name" value="HIV_retropepsin_like"/>
    <property type="match status" value="1"/>
</dbReference>
<keyword evidence="10" id="KW-1043">Host membrane</keyword>
<keyword evidence="4" id="KW-1032">Host cell membrane</keyword>
<evidence type="ECO:0000256" key="13">
    <source>
        <dbReference type="ARBA" id="ARBA00023136"/>
    </source>
</evidence>
<reference evidence="21 22" key="1">
    <citation type="submission" date="2018-07" db="EMBL/GenBank/DDBJ databases">
        <title>A high quality draft genome assembly of the barn swallow (H. rustica rustica).</title>
        <authorList>
            <person name="Formenti G."/>
            <person name="Chiara M."/>
            <person name="Poveda L."/>
            <person name="Francoijs K.-J."/>
            <person name="Bonisoli-Alquati A."/>
            <person name="Canova L."/>
            <person name="Gianfranceschi L."/>
            <person name="Horner D.S."/>
            <person name="Saino N."/>
        </authorList>
    </citation>
    <scope>NUCLEOTIDE SEQUENCE [LARGE SCALE GENOMIC DNA]</scope>
    <source>
        <strain evidence="21">Chelidonia</strain>
        <tissue evidence="21">Blood</tissue>
    </source>
</reference>
<feature type="domain" description="Peptidase A2" evidence="20">
    <location>
        <begin position="676"/>
        <end position="752"/>
    </location>
</feature>
<evidence type="ECO:0000256" key="5">
    <source>
        <dbReference type="ARBA" id="ARBA00022581"/>
    </source>
</evidence>
<dbReference type="Gene3D" id="2.40.70.10">
    <property type="entry name" value="Acid Proteases"/>
    <property type="match status" value="1"/>
</dbReference>
<protein>
    <recommendedName>
        <fullName evidence="20">Peptidase A2 domain-containing protein</fullName>
    </recommendedName>
</protein>
<evidence type="ECO:0000256" key="6">
    <source>
        <dbReference type="ARBA" id="ARBA00022679"/>
    </source>
</evidence>
<dbReference type="AlphaFoldDB" id="A0A3M0JTH9"/>
<dbReference type="InterPro" id="IPR034170">
    <property type="entry name" value="Retropepsin-like_cat_dom"/>
</dbReference>
<dbReference type="GO" id="GO:0003676">
    <property type="term" value="F:nucleic acid binding"/>
    <property type="evidence" value="ECO:0007669"/>
    <property type="project" value="InterPro"/>
</dbReference>
<dbReference type="InterPro" id="IPR001995">
    <property type="entry name" value="Peptidase_A2_cat"/>
</dbReference>
<dbReference type="PROSITE" id="PS50175">
    <property type="entry name" value="ASP_PROT_RETROV"/>
    <property type="match status" value="1"/>
</dbReference>
<accession>A0A3M0JTH9</accession>
<feature type="compositionally biased region" description="Pro residues" evidence="18">
    <location>
        <begin position="295"/>
        <end position="308"/>
    </location>
</feature>
<dbReference type="InterPro" id="IPR021109">
    <property type="entry name" value="Peptidase_aspartic_dom_sf"/>
</dbReference>
<comment type="caution">
    <text evidence="21">The sequence shown here is derived from an EMBL/GenBank/DDBJ whole genome shotgun (WGS) entry which is preliminary data.</text>
</comment>
<evidence type="ECO:0000256" key="9">
    <source>
        <dbReference type="ARBA" id="ARBA00022801"/>
    </source>
</evidence>
<dbReference type="Pfam" id="PF00429">
    <property type="entry name" value="TLV_coat"/>
    <property type="match status" value="1"/>
</dbReference>
<evidence type="ECO:0000256" key="16">
    <source>
        <dbReference type="ARBA" id="ARBA00023180"/>
    </source>
</evidence>
<dbReference type="SUPFAM" id="SSF58069">
    <property type="entry name" value="Virus ectodomain"/>
    <property type="match status" value="1"/>
</dbReference>
<evidence type="ECO:0000256" key="8">
    <source>
        <dbReference type="ARBA" id="ARBA00022695"/>
    </source>
</evidence>
<keyword evidence="9" id="KW-0378">Hydrolase</keyword>